<reference evidence="3" key="1">
    <citation type="submission" date="2019-04" db="EMBL/GenBank/DDBJ databases">
        <title>Genome assembly of Zosterops borbonicus 15179.</title>
        <authorList>
            <person name="Leroy T."/>
            <person name="Anselmetti Y."/>
            <person name="Tilak M.-K."/>
            <person name="Nabholz B."/>
        </authorList>
    </citation>
    <scope>NUCLEOTIDE SEQUENCE</scope>
    <source>
        <strain evidence="3">HGM_15179</strain>
        <tissue evidence="3">Muscle</tissue>
    </source>
</reference>
<feature type="domain" description="Inhibitor of growth protein N-terminal histone-binding" evidence="2">
    <location>
        <begin position="3"/>
        <end position="104"/>
    </location>
</feature>
<dbReference type="SMART" id="SM01408">
    <property type="entry name" value="ING"/>
    <property type="match status" value="1"/>
</dbReference>
<feature type="region of interest" description="Disordered" evidence="1">
    <location>
        <begin position="286"/>
        <end position="320"/>
    </location>
</feature>
<protein>
    <recommendedName>
        <fullName evidence="2">Inhibitor of growth protein N-terminal histone-binding domain-containing protein</fullName>
    </recommendedName>
</protein>
<dbReference type="Gene3D" id="6.10.140.1740">
    <property type="match status" value="1"/>
</dbReference>
<dbReference type="Pfam" id="PF12998">
    <property type="entry name" value="ING"/>
    <property type="match status" value="1"/>
</dbReference>
<gene>
    <name evidence="3" type="ORF">HGM15179_007891</name>
</gene>
<dbReference type="Proteomes" id="UP000796761">
    <property type="component" value="Unassembled WGS sequence"/>
</dbReference>
<keyword evidence="4" id="KW-1185">Reference proteome</keyword>
<feature type="compositionally biased region" description="Low complexity" evidence="1">
    <location>
        <begin position="286"/>
        <end position="295"/>
    </location>
</feature>
<dbReference type="Pfam" id="PF24536">
    <property type="entry name" value="NXPE4_C"/>
    <property type="match status" value="1"/>
</dbReference>
<evidence type="ECO:0000256" key="1">
    <source>
        <dbReference type="SAM" id="MobiDB-lite"/>
    </source>
</evidence>
<feature type="compositionally biased region" description="Low complexity" evidence="1">
    <location>
        <begin position="307"/>
        <end position="320"/>
    </location>
</feature>
<dbReference type="SUPFAM" id="SSF57903">
    <property type="entry name" value="FYVE/PHD zinc finger"/>
    <property type="match status" value="1"/>
</dbReference>
<dbReference type="InterPro" id="IPR024610">
    <property type="entry name" value="ING_N_histone-binding"/>
</dbReference>
<dbReference type="PANTHER" id="PTHR14776">
    <property type="entry name" value="CADHERIN-LIKE AND PC-ESTERASE DOMAIN-CONTAINING PROTEIN 1"/>
    <property type="match status" value="1"/>
</dbReference>
<dbReference type="Pfam" id="PF12733">
    <property type="entry name" value="Cadherin-like"/>
    <property type="match status" value="1"/>
</dbReference>
<evidence type="ECO:0000313" key="3">
    <source>
        <dbReference type="EMBL" id="TRZ19218.1"/>
    </source>
</evidence>
<feature type="compositionally biased region" description="Basic residues" evidence="1">
    <location>
        <begin position="136"/>
        <end position="152"/>
    </location>
</feature>
<accession>A0A8K1LMQ5</accession>
<dbReference type="Gene3D" id="3.30.470.20">
    <property type="entry name" value="ATP-grasp fold, B domain"/>
    <property type="match status" value="1"/>
</dbReference>
<dbReference type="CDD" id="cd16858">
    <property type="entry name" value="ING_ING3_Yng2p"/>
    <property type="match status" value="1"/>
</dbReference>
<organism evidence="3 4">
    <name type="scientific">Zosterops borbonicus</name>
    <dbReference type="NCBI Taxonomy" id="364589"/>
    <lineage>
        <taxon>Eukaryota</taxon>
        <taxon>Metazoa</taxon>
        <taxon>Chordata</taxon>
        <taxon>Craniata</taxon>
        <taxon>Vertebrata</taxon>
        <taxon>Euteleostomi</taxon>
        <taxon>Archelosauria</taxon>
        <taxon>Archosauria</taxon>
        <taxon>Dinosauria</taxon>
        <taxon>Saurischia</taxon>
        <taxon>Theropoda</taxon>
        <taxon>Coelurosauria</taxon>
        <taxon>Aves</taxon>
        <taxon>Neognathae</taxon>
        <taxon>Neoaves</taxon>
        <taxon>Telluraves</taxon>
        <taxon>Australaves</taxon>
        <taxon>Passeriformes</taxon>
        <taxon>Sylvioidea</taxon>
        <taxon>Zosteropidae</taxon>
        <taxon>Zosterops</taxon>
    </lineage>
</organism>
<feature type="compositionally biased region" description="Low complexity" evidence="1">
    <location>
        <begin position="189"/>
        <end position="201"/>
    </location>
</feature>
<feature type="region of interest" description="Disordered" evidence="1">
    <location>
        <begin position="129"/>
        <end position="201"/>
    </location>
</feature>
<proteinExistence type="predicted"/>
<dbReference type="InterPro" id="IPR025883">
    <property type="entry name" value="Cadherin-like_domain"/>
</dbReference>
<dbReference type="EMBL" id="SWJQ01000193">
    <property type="protein sequence ID" value="TRZ19218.1"/>
    <property type="molecule type" value="Genomic_DNA"/>
</dbReference>
<evidence type="ECO:0000259" key="2">
    <source>
        <dbReference type="SMART" id="SM01408"/>
    </source>
</evidence>
<dbReference type="InterPro" id="IPR057106">
    <property type="entry name" value="NXPE4_C"/>
</dbReference>
<dbReference type="OrthoDB" id="1932925at2759"/>
<sequence>MLYLEDYLEMIEQLPMDLRDRFTEMREMDLQVQNAMDQLEQRVNEFFMNAKKNKPEWREEQMTSIKKDYYKALEDADEKVQLANQIYDLVDRHLRKLDQELAKFKMELEADNAGITEILERRSLELDTPAQPVNNHHSHSHTPVEKRKHNPSSHHSTTDHVPEKKFKSEALLSTLTSDASKENTPGCRNSNSSSSSNNAYNTNSSQPLASYNLGSLSSGSGAGAITMAAAQAVQATAQMKEGRRTSSLKASYEAFKNNDFQLGREFSLSRDSAGYSSSALASTLTQTLSSSTTDSRSGRKSKNNNKSSSQQSSSSSSSSSLSSCSSSSALAQELSQQTAVIPESDSNSQVDWTYDPNEPRYCICNQVSYGEMVGCDNQDTLTPLMTSNILSAVVNGIVPNKLTKTQQGRYKEVSSSTMYCFLPGSNSETVKKINASILQYFGSHTRRAVLYAPPAHPETDRQLCQRILAKHGYTVTVLENRRLVEDLRHEDPYHSMNPWDLFICLSSKKNGGTGCFQTEDLGNLELFQKVNLLPEIQHFLCRKEGLCQITKAFSDLQLPLVTPDCSGQPGLSRVSTTRNVSQGSTITEQARASHLQHWWKQSVSTKLNQVSTTSDHKEILKAQDLSVIIKAYVLVTSLTPLRAFIHSTTTVCHPPKKKHFTIKLQRFFEIFFRNSSPQQAFNNMKEAINKLLLITEVFSKSSASGPNSFNQCSQCFQMLTFDIGFSMSTHPVVLKVHEYFDFQVENELTIQDQISKERLFEDTFKFLFSNESSTSSFIEALQKIYESSVSKDGTYNREDEQCFSLEEINSVITFIKELKSLGQFELLFPSSAPKIQMLLRDLYGMVDPMRRLSSVLTVHWLLSSVLQQFQFMNKEAHTNLSEWQISRENVSPKQNVPSDFRKNHEAFHYSSKTGQRRCSYDKDTLSHIRQIFTSPQLDLNPRFNPKIRKYYAEVPFDMVTVKIGAEPSNCQCRVHLDDKKGPSIANYPLGLGLNKVVILLTDDSQPSPEVVSSYKITIYREDRPSLPLFDDYMMCGFVQDCGSKIHPEESCGLQPLSHEYLSAISQTVFKTCEAGDTKGQWIVPCLSCSDNRTCDWREITWQPHGCQYSVLAKPELQRCVEGRRILFIGDSTNRGMMYYLIERVNKTLQEWQKTHDVKCYHNINEGKTFISYSYYPQFWMNASQRPTFEKALEQLLQRSRPLENTDQTVLIVGGVQWLNSNHLQIIQKVLNRENLSNILVIVKSIGMGFHLPVDGIHSLSQAEVQNLWNENLVILDTAKNLGYEVVDTFVITMGRYKEFLQGKCGCHFHEVVKSDPSEERPHITMTLSRHYTLGKYFGSQSKPSQLQDYATNSQSPYHVRGPINQVYSEILLSRLCANKREFVST</sequence>
<evidence type="ECO:0000313" key="4">
    <source>
        <dbReference type="Proteomes" id="UP000796761"/>
    </source>
</evidence>
<dbReference type="PANTHER" id="PTHR14776:SF1">
    <property type="entry name" value="CADHERIN-LIKE AND PC-ESTERASE DOMAIN-CONTAINING PROTEIN 1"/>
    <property type="match status" value="1"/>
</dbReference>
<dbReference type="InterPro" id="IPR013083">
    <property type="entry name" value="Znf_RING/FYVE/PHD"/>
</dbReference>
<comment type="caution">
    <text evidence="3">The sequence shown here is derived from an EMBL/GenBank/DDBJ whole genome shotgun (WGS) entry which is preliminary data.</text>
</comment>
<dbReference type="InterPro" id="IPR011011">
    <property type="entry name" value="Znf_FYVE_PHD"/>
</dbReference>
<feature type="compositionally biased region" description="Polar residues" evidence="1">
    <location>
        <begin position="171"/>
        <end position="188"/>
    </location>
</feature>
<dbReference type="Gene3D" id="3.30.40.10">
    <property type="entry name" value="Zinc/RING finger domain, C3HC4 (zinc finger)"/>
    <property type="match status" value="1"/>
</dbReference>
<name>A0A8K1LMQ5_9PASS</name>
<feature type="compositionally biased region" description="Basic and acidic residues" evidence="1">
    <location>
        <begin position="156"/>
        <end position="168"/>
    </location>
</feature>